<proteinExistence type="inferred from homology"/>
<keyword evidence="3 5" id="KW-0964">Secreted</keyword>
<dbReference type="EMBL" id="KI688203">
    <property type="protein sequence ID" value="ETK78385.1"/>
    <property type="molecule type" value="Genomic_DNA"/>
</dbReference>
<feature type="signal peptide" evidence="5">
    <location>
        <begin position="1"/>
        <end position="32"/>
    </location>
</feature>
<comment type="similarity">
    <text evidence="2 5">Belongs to the RxLR effector family.</text>
</comment>
<sequence>PVHGTMTTIARFRYLLLFVSAALFAKIDTVSAAAETTLSKSAFHLSTQSLTAEANAASVFTALRALRTDAVSEGDEERAINIKSIPGLESLKKIPGLDNLKKVSNLFKTKNTPGTYLKWAKKGKSPDYVFLKLKLDKTGDKLFQSADFNVWVAYTRMVSKTDADRAIFTSLLARYGDVKLMRMAEAATKVDGTKEIATKLQKIQLDDWKYLGTSSDDVFRMMKLDDKADDLLTNPNFNTWAKYLEATKESTGVSTPMINTLMTHFADADLLKAFKAAQANPETKQLGLNLEASLNNIYRLRRMKNGQRRKQVAT</sequence>
<evidence type="ECO:0000256" key="4">
    <source>
        <dbReference type="ARBA" id="ARBA00022729"/>
    </source>
</evidence>
<evidence type="ECO:0000256" key="3">
    <source>
        <dbReference type="ARBA" id="ARBA00022525"/>
    </source>
</evidence>
<dbReference type="VEuPathDB" id="FungiDB:PPTG_15579"/>
<accession>W2G801</accession>
<gene>
    <name evidence="6" type="ORF">L915_15566</name>
</gene>
<comment type="function">
    <text evidence="5">Effector that suppresses plant defense responses during pathogen infection.</text>
</comment>
<comment type="domain">
    <text evidence="5">The RxLR-dEER motif acts to carry the protein into the host cell cytoplasm through binding to cell surface phosphatidylinositol-3-phosphate.</text>
</comment>
<organism evidence="6">
    <name type="scientific">Phytophthora nicotianae</name>
    <name type="common">Potato buckeye rot agent</name>
    <name type="synonym">Phytophthora parasitica</name>
    <dbReference type="NCBI Taxonomy" id="4792"/>
    <lineage>
        <taxon>Eukaryota</taxon>
        <taxon>Sar</taxon>
        <taxon>Stramenopiles</taxon>
        <taxon>Oomycota</taxon>
        <taxon>Peronosporomycetes</taxon>
        <taxon>Peronosporales</taxon>
        <taxon>Peronosporaceae</taxon>
        <taxon>Phytophthora</taxon>
    </lineage>
</organism>
<dbReference type="InterPro" id="IPR031825">
    <property type="entry name" value="RXLR"/>
</dbReference>
<keyword evidence="4 5" id="KW-0732">Signal</keyword>
<evidence type="ECO:0000256" key="2">
    <source>
        <dbReference type="ARBA" id="ARBA00010400"/>
    </source>
</evidence>
<dbReference type="Proteomes" id="UP000053236">
    <property type="component" value="Unassembled WGS sequence"/>
</dbReference>
<evidence type="ECO:0000256" key="5">
    <source>
        <dbReference type="RuleBase" id="RU367124"/>
    </source>
</evidence>
<feature type="non-terminal residue" evidence="6">
    <location>
        <position position="1"/>
    </location>
</feature>
<feature type="chain" id="PRO_5044971843" description="RxLR effector protein" evidence="5">
    <location>
        <begin position="33"/>
        <end position="314"/>
    </location>
</feature>
<protein>
    <recommendedName>
        <fullName evidence="5">RxLR effector protein</fullName>
    </recommendedName>
</protein>
<name>W2G801_PHYNI</name>
<dbReference type="Pfam" id="PF16810">
    <property type="entry name" value="RXLR"/>
    <property type="match status" value="1"/>
</dbReference>
<dbReference type="AlphaFoldDB" id="W2G801"/>
<reference evidence="6" key="1">
    <citation type="submission" date="2013-11" db="EMBL/GenBank/DDBJ databases">
        <title>The Genome Sequence of Phytophthora parasitica CJ02B3.</title>
        <authorList>
            <consortium name="The Broad Institute Genomics Platform"/>
            <person name="Russ C."/>
            <person name="Tyler B."/>
            <person name="Panabieres F."/>
            <person name="Shan W."/>
            <person name="Tripathy S."/>
            <person name="Grunwald N."/>
            <person name="Machado M."/>
            <person name="Johnson C.S."/>
            <person name="Arredondo F."/>
            <person name="Hong C."/>
            <person name="Coffey M."/>
            <person name="Young S.K."/>
            <person name="Zeng Q."/>
            <person name="Gargeya S."/>
            <person name="Fitzgerald M."/>
            <person name="Abouelleil A."/>
            <person name="Alvarado L."/>
            <person name="Chapman S.B."/>
            <person name="Gainer-Dewar J."/>
            <person name="Goldberg J."/>
            <person name="Griggs A."/>
            <person name="Gujja S."/>
            <person name="Hansen M."/>
            <person name="Howarth C."/>
            <person name="Imamovic A."/>
            <person name="Ireland A."/>
            <person name="Larimer J."/>
            <person name="McCowan C."/>
            <person name="Murphy C."/>
            <person name="Pearson M."/>
            <person name="Poon T.W."/>
            <person name="Priest M."/>
            <person name="Roberts A."/>
            <person name="Saif S."/>
            <person name="Shea T."/>
            <person name="Sykes S."/>
            <person name="Wortman J."/>
            <person name="Nusbaum C."/>
            <person name="Birren B."/>
        </authorList>
    </citation>
    <scope>NUCLEOTIDE SEQUENCE [LARGE SCALE GENOMIC DNA]</scope>
    <source>
        <strain evidence="6">CJ02B3</strain>
    </source>
</reference>
<evidence type="ECO:0000313" key="6">
    <source>
        <dbReference type="EMBL" id="ETK78385.1"/>
    </source>
</evidence>
<evidence type="ECO:0000256" key="1">
    <source>
        <dbReference type="ARBA" id="ARBA00004613"/>
    </source>
</evidence>
<comment type="subcellular location">
    <subcellularLocation>
        <location evidence="1 5">Secreted</location>
    </subcellularLocation>
</comment>